<evidence type="ECO:0000256" key="1">
    <source>
        <dbReference type="SAM" id="SignalP"/>
    </source>
</evidence>
<name>A0ABU7G6W9_9ALTE</name>
<dbReference type="RefSeq" id="WP_329776109.1">
    <property type="nucleotide sequence ID" value="NZ_JAYDYW010000011.1"/>
</dbReference>
<feature type="signal peptide" evidence="1">
    <location>
        <begin position="1"/>
        <end position="22"/>
    </location>
</feature>
<comment type="caution">
    <text evidence="2">The sequence shown here is derived from an EMBL/GenBank/DDBJ whole genome shotgun (WGS) entry which is preliminary data.</text>
</comment>
<evidence type="ECO:0000313" key="2">
    <source>
        <dbReference type="EMBL" id="MEE1675141.1"/>
    </source>
</evidence>
<dbReference type="Proteomes" id="UP001310248">
    <property type="component" value="Unassembled WGS sequence"/>
</dbReference>
<dbReference type="Pfam" id="PF06940">
    <property type="entry name" value="DUF1287"/>
    <property type="match status" value="1"/>
</dbReference>
<evidence type="ECO:0000313" key="3">
    <source>
        <dbReference type="Proteomes" id="UP001310248"/>
    </source>
</evidence>
<reference evidence="3" key="1">
    <citation type="submission" date="2023-07" db="EMBL/GenBank/DDBJ databases">
        <title>Draft genome sequence of Agarivorans aestuarii strain ZMCS4, a CAZymes producing bacteria isolated from the marine brown algae Clodostephus spongiosus.</title>
        <authorList>
            <person name="Lorente B."/>
            <person name="Cabral C."/>
            <person name="Frias J."/>
            <person name="Faria J."/>
            <person name="Toubarro D."/>
        </authorList>
    </citation>
    <scope>NUCLEOTIDE SEQUENCE [LARGE SCALE GENOMIC DNA]</scope>
    <source>
        <strain evidence="3">ZMCS4</strain>
    </source>
</reference>
<keyword evidence="3" id="KW-1185">Reference proteome</keyword>
<keyword evidence="1" id="KW-0732">Signal</keyword>
<organism evidence="2 3">
    <name type="scientific">Agarivorans aestuarii</name>
    <dbReference type="NCBI Taxonomy" id="1563703"/>
    <lineage>
        <taxon>Bacteria</taxon>
        <taxon>Pseudomonadati</taxon>
        <taxon>Pseudomonadota</taxon>
        <taxon>Gammaproteobacteria</taxon>
        <taxon>Alteromonadales</taxon>
        <taxon>Alteromonadaceae</taxon>
        <taxon>Agarivorans</taxon>
    </lineage>
</organism>
<feature type="chain" id="PRO_5047377374" evidence="1">
    <location>
        <begin position="23"/>
        <end position="195"/>
    </location>
</feature>
<proteinExistence type="predicted"/>
<accession>A0ABU7G6W9</accession>
<dbReference type="PIRSF" id="PIRSF011444">
    <property type="entry name" value="DUF1287"/>
    <property type="match status" value="1"/>
</dbReference>
<sequence>MFKWLISLIALLSLPVMGTTLAQQLVDAALARTEHTVIYNGAYFALDYPNGDVPEHFGVCTDVLIRTYRKLGIDLQVLVHEDMQQHFSLYPSKRIWGLNRTDRNIDHRRVPNLQVFFSRHGESLPISDNASSFLPGDIVSWMLPGNLPHIGIVSDQFTAEGIPQIVHNIGLGPQLNDMLFNYPITGHYRYLPSLK</sequence>
<dbReference type="EMBL" id="JAYDYW010000011">
    <property type="protein sequence ID" value="MEE1675141.1"/>
    <property type="molecule type" value="Genomic_DNA"/>
</dbReference>
<gene>
    <name evidence="2" type="ORF">SNR37_000466</name>
</gene>
<protein>
    <submittedName>
        <fullName evidence="2">DUF1287 domain-containing protein</fullName>
    </submittedName>
</protein>
<dbReference type="InterPro" id="IPR009706">
    <property type="entry name" value="DUF1287"/>
</dbReference>